<reference evidence="2" key="1">
    <citation type="journal article" date="2017" name="Front. Plant Sci.">
        <title>Climate Clever Clovers: New Paradigm to Reduce the Environmental Footprint of Ruminants by Breeding Low Methanogenic Forages Utilizing Haplotype Variation.</title>
        <authorList>
            <person name="Kaur P."/>
            <person name="Appels R."/>
            <person name="Bayer P.E."/>
            <person name="Keeble-Gagnere G."/>
            <person name="Wang J."/>
            <person name="Hirakawa H."/>
            <person name="Shirasawa K."/>
            <person name="Vercoe P."/>
            <person name="Stefanova K."/>
            <person name="Durmic Z."/>
            <person name="Nichols P."/>
            <person name="Revell C."/>
            <person name="Isobe S.N."/>
            <person name="Edwards D."/>
            <person name="Erskine W."/>
        </authorList>
    </citation>
    <scope>NUCLEOTIDE SEQUENCE [LARGE SCALE GENOMIC DNA]</scope>
    <source>
        <strain evidence="2">cv. Daliak</strain>
    </source>
</reference>
<evidence type="ECO:0000313" key="2">
    <source>
        <dbReference type="Proteomes" id="UP000242715"/>
    </source>
</evidence>
<accession>A0A2Z6NFK6</accession>
<dbReference type="AlphaFoldDB" id="A0A2Z6NFK6"/>
<gene>
    <name evidence="1" type="ORF">TSUD_162250</name>
</gene>
<organism evidence="1 2">
    <name type="scientific">Trifolium subterraneum</name>
    <name type="common">Subterranean clover</name>
    <dbReference type="NCBI Taxonomy" id="3900"/>
    <lineage>
        <taxon>Eukaryota</taxon>
        <taxon>Viridiplantae</taxon>
        <taxon>Streptophyta</taxon>
        <taxon>Embryophyta</taxon>
        <taxon>Tracheophyta</taxon>
        <taxon>Spermatophyta</taxon>
        <taxon>Magnoliopsida</taxon>
        <taxon>eudicotyledons</taxon>
        <taxon>Gunneridae</taxon>
        <taxon>Pentapetalae</taxon>
        <taxon>rosids</taxon>
        <taxon>fabids</taxon>
        <taxon>Fabales</taxon>
        <taxon>Fabaceae</taxon>
        <taxon>Papilionoideae</taxon>
        <taxon>50 kb inversion clade</taxon>
        <taxon>NPAAA clade</taxon>
        <taxon>Hologalegina</taxon>
        <taxon>IRL clade</taxon>
        <taxon>Trifolieae</taxon>
        <taxon>Trifolium</taxon>
    </lineage>
</organism>
<dbReference type="Proteomes" id="UP000242715">
    <property type="component" value="Unassembled WGS sequence"/>
</dbReference>
<evidence type="ECO:0000313" key="1">
    <source>
        <dbReference type="EMBL" id="GAU35120.1"/>
    </source>
</evidence>
<protein>
    <submittedName>
        <fullName evidence="1">Uncharacterized protein</fullName>
    </submittedName>
</protein>
<keyword evidence="2" id="KW-1185">Reference proteome</keyword>
<name>A0A2Z6NFK6_TRISU</name>
<sequence>MRNLSFDVYQIELSAPSLCTFSFMGIPYQKFHGSSLSSVEQVNIDAEMLANYPEPPLVLLSWLSDLANIKSLTVSASTLQVLSFVPDILKDKLLSPSLMRSLKSLKVKLEPLSYGLSMALKIVKLEQELKAGFEPSSLIPDGMLGLLLKNSPSADVDIVECSRIDDSFDHLAPFSYSLFPELVQPSSNEHFELDLHRRIQHLKQVKLQTNRYIELAIQEEIIWEREELLALKDYVMMFSKTVDVIGRQIKDARN</sequence>
<proteinExistence type="predicted"/>
<dbReference type="EMBL" id="DF973576">
    <property type="protein sequence ID" value="GAU35120.1"/>
    <property type="molecule type" value="Genomic_DNA"/>
</dbReference>
<dbReference type="OrthoDB" id="10333629at2759"/>